<evidence type="ECO:0000313" key="2">
    <source>
        <dbReference type="Proteomes" id="UP000265520"/>
    </source>
</evidence>
<reference evidence="1 2" key="1">
    <citation type="journal article" date="2018" name="Front. Plant Sci.">
        <title>Red Clover (Trifolium pratense) and Zigzag Clover (T. medium) - A Picture of Genomic Similarities and Differences.</title>
        <authorList>
            <person name="Dluhosova J."/>
            <person name="Istvanek J."/>
            <person name="Nedelnik J."/>
            <person name="Repkova J."/>
        </authorList>
    </citation>
    <scope>NUCLEOTIDE SEQUENCE [LARGE SCALE GENOMIC DNA]</scope>
    <source>
        <strain evidence="2">cv. 10/8</strain>
        <tissue evidence="1">Leaf</tissue>
    </source>
</reference>
<sequence length="249" mass="29029">IVRQDLKNLNPNWADLVEAESRQVEVESDFNTIIGAHEYHGSGQPTRIAIEDFQEWTNAHDFIHLRTQGAKFTWSNGRRGRAHTEERLDRVICNQSWIDSWSSNSCCTLPKNRSDHYPLLHAFQLNNDRGASSFKFMKMWSSHHDCINVIKNVWNVSHVGCPMVVLNQKLKALKMRLKTWNKDVFGNIHTNVQSAESKLHQIQNQIHMNGCTDDLMDQEKLAQMELDKALKFEEEFWQEKSKKWGCSSY</sequence>
<comment type="caution">
    <text evidence="1">The sequence shown here is derived from an EMBL/GenBank/DDBJ whole genome shotgun (WGS) entry which is preliminary data.</text>
</comment>
<dbReference type="Proteomes" id="UP000265520">
    <property type="component" value="Unassembled WGS sequence"/>
</dbReference>
<protein>
    <submittedName>
        <fullName evidence="1">Endonuclease/exonuclease/phosphatase family protein</fullName>
    </submittedName>
</protein>
<organism evidence="1 2">
    <name type="scientific">Trifolium medium</name>
    <dbReference type="NCBI Taxonomy" id="97028"/>
    <lineage>
        <taxon>Eukaryota</taxon>
        <taxon>Viridiplantae</taxon>
        <taxon>Streptophyta</taxon>
        <taxon>Embryophyta</taxon>
        <taxon>Tracheophyta</taxon>
        <taxon>Spermatophyta</taxon>
        <taxon>Magnoliopsida</taxon>
        <taxon>eudicotyledons</taxon>
        <taxon>Gunneridae</taxon>
        <taxon>Pentapetalae</taxon>
        <taxon>rosids</taxon>
        <taxon>fabids</taxon>
        <taxon>Fabales</taxon>
        <taxon>Fabaceae</taxon>
        <taxon>Papilionoideae</taxon>
        <taxon>50 kb inversion clade</taxon>
        <taxon>NPAAA clade</taxon>
        <taxon>Hologalegina</taxon>
        <taxon>IRL clade</taxon>
        <taxon>Trifolieae</taxon>
        <taxon>Trifolium</taxon>
    </lineage>
</organism>
<keyword evidence="1" id="KW-0255">Endonuclease</keyword>
<dbReference type="PANTHER" id="PTHR33710:SF77">
    <property type="entry name" value="DNASE I-LIKE SUPERFAMILY PROTEIN"/>
    <property type="match status" value="1"/>
</dbReference>
<evidence type="ECO:0000313" key="1">
    <source>
        <dbReference type="EMBL" id="MCH88626.1"/>
    </source>
</evidence>
<dbReference type="Gene3D" id="3.60.10.10">
    <property type="entry name" value="Endonuclease/exonuclease/phosphatase"/>
    <property type="match status" value="1"/>
</dbReference>
<accession>A0A392MM93</accession>
<dbReference type="EMBL" id="LXQA010014524">
    <property type="protein sequence ID" value="MCH88626.1"/>
    <property type="molecule type" value="Genomic_DNA"/>
</dbReference>
<keyword evidence="1" id="KW-0378">Hydrolase</keyword>
<feature type="non-terminal residue" evidence="1">
    <location>
        <position position="1"/>
    </location>
</feature>
<name>A0A392MM93_9FABA</name>
<keyword evidence="2" id="KW-1185">Reference proteome</keyword>
<proteinExistence type="predicted"/>
<dbReference type="InterPro" id="IPR036691">
    <property type="entry name" value="Endo/exonu/phosph_ase_sf"/>
</dbReference>
<dbReference type="SUPFAM" id="SSF56219">
    <property type="entry name" value="DNase I-like"/>
    <property type="match status" value="1"/>
</dbReference>
<dbReference type="GO" id="GO:0004519">
    <property type="term" value="F:endonuclease activity"/>
    <property type="evidence" value="ECO:0007669"/>
    <property type="project" value="UniProtKB-KW"/>
</dbReference>
<gene>
    <name evidence="1" type="ORF">A2U01_0009517</name>
</gene>
<dbReference type="AlphaFoldDB" id="A0A392MM93"/>
<keyword evidence="1" id="KW-0269">Exonuclease</keyword>
<keyword evidence="1" id="KW-0540">Nuclease</keyword>
<dbReference type="PANTHER" id="PTHR33710">
    <property type="entry name" value="BNAC02G09200D PROTEIN"/>
    <property type="match status" value="1"/>
</dbReference>
<dbReference type="GO" id="GO:0004527">
    <property type="term" value="F:exonuclease activity"/>
    <property type="evidence" value="ECO:0007669"/>
    <property type="project" value="UniProtKB-KW"/>
</dbReference>